<feature type="compositionally biased region" description="Low complexity" evidence="1">
    <location>
        <begin position="315"/>
        <end position="324"/>
    </location>
</feature>
<dbReference type="KEGG" id="ruv:EC9_03630"/>
<dbReference type="GO" id="GO:0016740">
    <property type="term" value="F:transferase activity"/>
    <property type="evidence" value="ECO:0007669"/>
    <property type="project" value="UniProtKB-KW"/>
</dbReference>
<evidence type="ECO:0000256" key="1">
    <source>
        <dbReference type="SAM" id="MobiDB-lite"/>
    </source>
</evidence>
<feature type="transmembrane region" description="Helical" evidence="2">
    <location>
        <begin position="52"/>
        <end position="72"/>
    </location>
</feature>
<keyword evidence="2" id="KW-1133">Transmembrane helix</keyword>
<feature type="compositionally biased region" description="Polar residues" evidence="1">
    <location>
        <begin position="393"/>
        <end position="404"/>
    </location>
</feature>
<reference evidence="3 4" key="1">
    <citation type="submission" date="2019-02" db="EMBL/GenBank/DDBJ databases">
        <title>Deep-cultivation of Planctomycetes and their phenomic and genomic characterization uncovers novel biology.</title>
        <authorList>
            <person name="Wiegand S."/>
            <person name="Jogler M."/>
            <person name="Boedeker C."/>
            <person name="Pinto D."/>
            <person name="Vollmers J."/>
            <person name="Rivas-Marin E."/>
            <person name="Kohn T."/>
            <person name="Peeters S.H."/>
            <person name="Heuer A."/>
            <person name="Rast P."/>
            <person name="Oberbeckmann S."/>
            <person name="Bunk B."/>
            <person name="Jeske O."/>
            <person name="Meyerdierks A."/>
            <person name="Storesund J.E."/>
            <person name="Kallscheuer N."/>
            <person name="Luecker S."/>
            <person name="Lage O.M."/>
            <person name="Pohl T."/>
            <person name="Merkel B.J."/>
            <person name="Hornburger P."/>
            <person name="Mueller R.-W."/>
            <person name="Bruemmer F."/>
            <person name="Labrenz M."/>
            <person name="Spormann A.M."/>
            <person name="Op den Camp H."/>
            <person name="Overmann J."/>
            <person name="Amann R."/>
            <person name="Jetten M.S.M."/>
            <person name="Mascher T."/>
            <person name="Medema M.H."/>
            <person name="Devos D.P."/>
            <person name="Kaster A.-K."/>
            <person name="Ovreas L."/>
            <person name="Rohde M."/>
            <person name="Galperin M.Y."/>
            <person name="Jogler C."/>
        </authorList>
    </citation>
    <scope>NUCLEOTIDE SEQUENCE [LARGE SCALE GENOMIC DNA]</scope>
    <source>
        <strain evidence="3 4">EC9</strain>
    </source>
</reference>
<name>A0A517LUA6_9BACT</name>
<dbReference type="Gene3D" id="1.50.10.20">
    <property type="match status" value="2"/>
</dbReference>
<gene>
    <name evidence="3" type="ORF">EC9_03630</name>
</gene>
<protein>
    <submittedName>
        <fullName evidence="3">Prenyltransferase and squalene oxidase repeat protein</fullName>
    </submittedName>
</protein>
<keyword evidence="2" id="KW-0812">Transmembrane</keyword>
<feature type="compositionally biased region" description="Low complexity" evidence="1">
    <location>
        <begin position="233"/>
        <end position="264"/>
    </location>
</feature>
<feature type="compositionally biased region" description="Polar residues" evidence="1">
    <location>
        <begin position="349"/>
        <end position="377"/>
    </location>
</feature>
<dbReference type="Proteomes" id="UP000319557">
    <property type="component" value="Chromosome"/>
</dbReference>
<feature type="transmembrane region" description="Helical" evidence="2">
    <location>
        <begin position="84"/>
        <end position="112"/>
    </location>
</feature>
<evidence type="ECO:0000256" key="2">
    <source>
        <dbReference type="SAM" id="Phobius"/>
    </source>
</evidence>
<dbReference type="EMBL" id="CP036261">
    <property type="protein sequence ID" value="QDS86203.1"/>
    <property type="molecule type" value="Genomic_DNA"/>
</dbReference>
<dbReference type="CDD" id="cd00688">
    <property type="entry name" value="ISOPREN_C2_like"/>
    <property type="match status" value="1"/>
</dbReference>
<accession>A0A517LUA6</accession>
<dbReference type="SUPFAM" id="SSF48239">
    <property type="entry name" value="Terpenoid cyclases/Protein prenyltransferases"/>
    <property type="match status" value="1"/>
</dbReference>
<evidence type="ECO:0000313" key="4">
    <source>
        <dbReference type="Proteomes" id="UP000319557"/>
    </source>
</evidence>
<organism evidence="3 4">
    <name type="scientific">Rosistilla ulvae</name>
    <dbReference type="NCBI Taxonomy" id="1930277"/>
    <lineage>
        <taxon>Bacteria</taxon>
        <taxon>Pseudomonadati</taxon>
        <taxon>Planctomycetota</taxon>
        <taxon>Planctomycetia</taxon>
        <taxon>Pirellulales</taxon>
        <taxon>Pirellulaceae</taxon>
        <taxon>Rosistilla</taxon>
    </lineage>
</organism>
<dbReference type="OrthoDB" id="238862at2"/>
<feature type="compositionally biased region" description="Low complexity" evidence="1">
    <location>
        <begin position="405"/>
        <end position="441"/>
    </location>
</feature>
<dbReference type="InterPro" id="IPR008930">
    <property type="entry name" value="Terpenoid_cyclase/PrenylTrfase"/>
</dbReference>
<keyword evidence="4" id="KW-1185">Reference proteome</keyword>
<feature type="region of interest" description="Disordered" evidence="1">
    <location>
        <begin position="224"/>
        <end position="441"/>
    </location>
</feature>
<dbReference type="AlphaFoldDB" id="A0A517LUA6"/>
<keyword evidence="3" id="KW-0808">Transferase</keyword>
<feature type="compositionally biased region" description="Basic and acidic residues" evidence="1">
    <location>
        <begin position="329"/>
        <end position="339"/>
    </location>
</feature>
<evidence type="ECO:0000313" key="3">
    <source>
        <dbReference type="EMBL" id="QDS86203.1"/>
    </source>
</evidence>
<proteinExistence type="predicted"/>
<sequence length="901" mass="97877">MSPHSYSRLPSDEVPPESDQMWPLDLALVALGGSLMYMAASRLGWDDSRWLYNAKTYAVAIPAGMILIDLLLRKFVSRYMQRSLQFGFLVSMFVHLVLLILAVNVVIFARYWPEAVDGVQPQKTPVRKTLPDNLFRVNPDSVAKQPDWAKPVDATSEARVTPVEAKRLPRIAEVAKRLEMPTPPQVEHQPQPFLVPRDQPTEAQPTLADAPSKLARQIAAVTPNMRSTTESIQTPDVPQQQAAPQSPQASAATVARSRAAGASAQTPRSAPEMQASPNRSEAVARRNTPQAVPQIQARSDAAAMLRRETQSRTTPSMSAPAAPSLSVARKSERATRQLSDRGAGPPRRASTSSGASLAPSMAQSELPSSLSGASTAPTAAAQRSPGEQGMPTIASSMANSSSPLTGRARGAARSMAMTAGAGQVKVPQAQGQQGDAATGDQAGPQLAARGAMTGRATAASDAMASIGTPTPLNIMADDGPAGIGRELAPRMGFPSDRVNDRPMIALQPNQQRFQRRQLGGLTPPPAPRVASVEPFQRRLMRTAGGATPAPAGLVGPETEEAIERGLAYLAARQKPDGSWSLQGHGEDVSLRSDTAATALCVLAFQGAGYTHLKHQYANAVAKAIDFLKRNQSENGDLFRSEDPDSNLNVWLYSHSIAALAVCEAYGMTQDPELADPAQRAIDFIVSSQHPTRGGWRYQPQVSSDTSVTGWMTMALKSGELAGLKVPEKTYQGIDKWVTLSQDSAGKPYLFRYNPYALNTPAQRHGRDVTPTMTAVGMLIRMYRGWRRDNPNMEAGADYLLEHLPELGSPSRPERDTYYWYYATQVMFHMGGETWERWNNKLHPLLILGQEKDGPDVGSWDPKLPIPDRWSPHGGRLYLTTMNLLSLEIYYRHLPIYEDTAR</sequence>
<keyword evidence="2" id="KW-0472">Membrane</keyword>
<feature type="region of interest" description="Disordered" evidence="1">
    <location>
        <begin position="176"/>
        <end position="212"/>
    </location>
</feature>
<feature type="compositionally biased region" description="Polar residues" evidence="1">
    <location>
        <begin position="287"/>
        <end position="297"/>
    </location>
</feature>
<dbReference type="RefSeq" id="WP_145341825.1">
    <property type="nucleotide sequence ID" value="NZ_CP036261.1"/>
</dbReference>